<evidence type="ECO:0000313" key="4">
    <source>
        <dbReference type="Proteomes" id="UP001141552"/>
    </source>
</evidence>
<evidence type="ECO:0000256" key="2">
    <source>
        <dbReference type="SAM" id="Phobius"/>
    </source>
</evidence>
<dbReference type="AlphaFoldDB" id="A0A9Q0JG56"/>
<feature type="region of interest" description="Disordered" evidence="1">
    <location>
        <begin position="87"/>
        <end position="148"/>
    </location>
</feature>
<proteinExistence type="predicted"/>
<dbReference type="OrthoDB" id="784693at2759"/>
<protein>
    <submittedName>
        <fullName evidence="3">Uncharacterized protein</fullName>
    </submittedName>
</protein>
<name>A0A9Q0JG56_9ROSI</name>
<feature type="compositionally biased region" description="Gly residues" evidence="1">
    <location>
        <begin position="87"/>
        <end position="96"/>
    </location>
</feature>
<gene>
    <name evidence="3" type="ORF">Tsubulata_043152</name>
</gene>
<keyword evidence="4" id="KW-1185">Reference proteome</keyword>
<feature type="transmembrane region" description="Helical" evidence="2">
    <location>
        <begin position="12"/>
        <end position="36"/>
    </location>
</feature>
<evidence type="ECO:0000256" key="1">
    <source>
        <dbReference type="SAM" id="MobiDB-lite"/>
    </source>
</evidence>
<reference evidence="3" key="2">
    <citation type="journal article" date="2023" name="Plants (Basel)">
        <title>Annotation of the Turnera subulata (Passifloraceae) Draft Genome Reveals the S-Locus Evolved after the Divergence of Turneroideae from Passifloroideae in a Stepwise Manner.</title>
        <authorList>
            <person name="Henning P.M."/>
            <person name="Roalson E.H."/>
            <person name="Mir W."/>
            <person name="McCubbin A.G."/>
            <person name="Shore J.S."/>
        </authorList>
    </citation>
    <scope>NUCLEOTIDE SEQUENCE</scope>
    <source>
        <strain evidence="3">F60SS</strain>
    </source>
</reference>
<reference evidence="3" key="1">
    <citation type="submission" date="2022-02" db="EMBL/GenBank/DDBJ databases">
        <authorList>
            <person name="Henning P.M."/>
            <person name="McCubbin A.G."/>
            <person name="Shore J.S."/>
        </authorList>
    </citation>
    <scope>NUCLEOTIDE SEQUENCE</scope>
    <source>
        <strain evidence="3">F60SS</strain>
        <tissue evidence="3">Leaves</tissue>
    </source>
</reference>
<sequence>MPVEDPSSGRLVVWLISCVLFTSIATGGSFLITYLVTPPSADNAWLPIAGVALVCLPWIFWLLTCCYRIFSRTCGFRFAIGGGGGGEGGGGGGGGATPNELSDLESGGGGVGVQSDVNGGNERKTNEGNENSVTSRESEMPLKLSMAS</sequence>
<evidence type="ECO:0000313" key="3">
    <source>
        <dbReference type="EMBL" id="KAJ4839355.1"/>
    </source>
</evidence>
<dbReference type="PANTHER" id="PTHR34964:SF1">
    <property type="entry name" value="MEMBRANE LIPOPROTEIN"/>
    <property type="match status" value="1"/>
</dbReference>
<keyword evidence="2" id="KW-1133">Transmembrane helix</keyword>
<dbReference type="PANTHER" id="PTHR34964">
    <property type="entry name" value="MEMBRANE LIPOPROTEIN-RELATED"/>
    <property type="match status" value="1"/>
</dbReference>
<feature type="transmembrane region" description="Helical" evidence="2">
    <location>
        <begin position="48"/>
        <end position="70"/>
    </location>
</feature>
<dbReference type="EMBL" id="JAKUCV010003340">
    <property type="protein sequence ID" value="KAJ4839355.1"/>
    <property type="molecule type" value="Genomic_DNA"/>
</dbReference>
<keyword evidence="2" id="KW-0472">Membrane</keyword>
<comment type="caution">
    <text evidence="3">The sequence shown here is derived from an EMBL/GenBank/DDBJ whole genome shotgun (WGS) entry which is preliminary data.</text>
</comment>
<organism evidence="3 4">
    <name type="scientific">Turnera subulata</name>
    <dbReference type="NCBI Taxonomy" id="218843"/>
    <lineage>
        <taxon>Eukaryota</taxon>
        <taxon>Viridiplantae</taxon>
        <taxon>Streptophyta</taxon>
        <taxon>Embryophyta</taxon>
        <taxon>Tracheophyta</taxon>
        <taxon>Spermatophyta</taxon>
        <taxon>Magnoliopsida</taxon>
        <taxon>eudicotyledons</taxon>
        <taxon>Gunneridae</taxon>
        <taxon>Pentapetalae</taxon>
        <taxon>rosids</taxon>
        <taxon>fabids</taxon>
        <taxon>Malpighiales</taxon>
        <taxon>Passifloraceae</taxon>
        <taxon>Turnera</taxon>
    </lineage>
</organism>
<accession>A0A9Q0JG56</accession>
<dbReference type="Proteomes" id="UP001141552">
    <property type="component" value="Unassembled WGS sequence"/>
</dbReference>
<keyword evidence="2" id="KW-0812">Transmembrane</keyword>